<sequence>MLSALLSALWKGRCSEFPYSRKKGIRNSELRDRTKIRDVVAYVKMSKTRSTVLVAFLTILSPAVAYRKRPCESHCWARKPFTVTIYKQYAEILIPGAQFGQQRLEWFGNPSCRVFLCPTASFNEDCIMEPFMVGLVCNGCMLNINLTKELSGRIYVKAECYTLGMIKSGETIWLPIFIPAEFVAPIGETRQKPLVQDAVINMKVTAVVRMQLIWDIEMRNGDPFIPSVRKSITIKRHHQIDADHYDDGIVISNDINKHVIDDGLSPGYNFRWTCYLYSIDVTFQNDRHAYKEVERCFSLFSPSFVFLFGAMAISIVLCIQFKAVTTEDTEHTQRALRRFRRLRI</sequence>
<accession>W6NB90</accession>
<name>W6NB90_HAECO</name>
<protein>
    <submittedName>
        <fullName evidence="2">Uncharacterized protein</fullName>
    </submittedName>
</protein>
<gene>
    <name evidence="2" type="ORF">HCOI_00853700</name>
</gene>
<keyword evidence="1" id="KW-0472">Membrane</keyword>
<keyword evidence="1" id="KW-0812">Transmembrane</keyword>
<evidence type="ECO:0000256" key="1">
    <source>
        <dbReference type="SAM" id="Phobius"/>
    </source>
</evidence>
<proteinExistence type="predicted"/>
<reference evidence="2" key="2">
    <citation type="submission" date="2013-05" db="EMBL/GenBank/DDBJ databases">
        <title>The genome and transcriptome of Haemonchus contortus: a key model parasite for drug and vaccine discovery.</title>
        <authorList>
            <person name="Laing R."/>
            <person name="Kikuchi T."/>
            <person name="Martinelli A."/>
            <person name="Tsai I.J."/>
            <person name="Beech R.N."/>
            <person name="Redman E."/>
            <person name="Holroyd N."/>
            <person name="Bartley D.J."/>
            <person name="Beasley H."/>
            <person name="Britton C."/>
            <person name="Curran D."/>
            <person name="Devaney E."/>
            <person name="Gilabert A."/>
            <person name="Jackson F."/>
            <person name="Hunt M."/>
            <person name="Johnston S."/>
            <person name="Kryukov I."/>
            <person name="Li K."/>
            <person name="Morrison A.A."/>
            <person name="Reid A.J."/>
            <person name="Sargison N."/>
            <person name="Saunders G."/>
            <person name="Wasmuth J.D."/>
            <person name="Wolstenholme A."/>
            <person name="Berriman M."/>
            <person name="Gilleard J.S."/>
            <person name="Cotton J.A."/>
        </authorList>
    </citation>
    <scope>NUCLEOTIDE SEQUENCE [LARGE SCALE GENOMIC DNA]</scope>
    <source>
        <strain evidence="2">ISE/inbred ISE</strain>
    </source>
</reference>
<reference evidence="2" key="1">
    <citation type="submission" date="2013-03" db="EMBL/GenBank/DDBJ databases">
        <authorList>
            <person name="Aslett M."/>
        </authorList>
    </citation>
    <scope>NUCLEOTIDE SEQUENCE [LARGE SCALE GENOMIC DNA]</scope>
    <source>
        <strain evidence="2">ISE/inbred ISE</strain>
    </source>
</reference>
<feature type="transmembrane region" description="Helical" evidence="1">
    <location>
        <begin position="299"/>
        <end position="319"/>
    </location>
</feature>
<organism evidence="2">
    <name type="scientific">Haemonchus contortus</name>
    <name type="common">Barber pole worm</name>
    <dbReference type="NCBI Taxonomy" id="6289"/>
    <lineage>
        <taxon>Eukaryota</taxon>
        <taxon>Metazoa</taxon>
        <taxon>Ecdysozoa</taxon>
        <taxon>Nematoda</taxon>
        <taxon>Chromadorea</taxon>
        <taxon>Rhabditida</taxon>
        <taxon>Rhabditina</taxon>
        <taxon>Rhabditomorpha</taxon>
        <taxon>Strongyloidea</taxon>
        <taxon>Trichostrongylidae</taxon>
        <taxon>Haemonchus</taxon>
    </lineage>
</organism>
<evidence type="ECO:0000313" key="2">
    <source>
        <dbReference type="EMBL" id="CDL94356.1"/>
    </source>
</evidence>
<dbReference type="AlphaFoldDB" id="W6NB90"/>
<keyword evidence="1" id="KW-1133">Transmembrane helix</keyword>
<comment type="caution">
    <text evidence="2">The sequence shown here is derived from an EMBL/GenBank/DDBJ whole genome shotgun (WGS) entry which is preliminary data.</text>
</comment>
<dbReference type="EMBL" id="CAVP010058282">
    <property type="protein sequence ID" value="CDL94356.1"/>
    <property type="molecule type" value="Genomic_DNA"/>
</dbReference>